<organism evidence="1 2">
    <name type="scientific">Lasiodiplodia mahajangana</name>
    <dbReference type="NCBI Taxonomy" id="1108764"/>
    <lineage>
        <taxon>Eukaryota</taxon>
        <taxon>Fungi</taxon>
        <taxon>Dikarya</taxon>
        <taxon>Ascomycota</taxon>
        <taxon>Pezizomycotina</taxon>
        <taxon>Dothideomycetes</taxon>
        <taxon>Dothideomycetes incertae sedis</taxon>
        <taxon>Botryosphaeriales</taxon>
        <taxon>Botryosphaeriaceae</taxon>
        <taxon>Lasiodiplodia</taxon>
    </lineage>
</organism>
<evidence type="ECO:0000313" key="2">
    <source>
        <dbReference type="Proteomes" id="UP001153332"/>
    </source>
</evidence>
<accession>A0ACC2JSK6</accession>
<dbReference type="EMBL" id="JAPUUL010000510">
    <property type="protein sequence ID" value="KAJ8130394.1"/>
    <property type="molecule type" value="Genomic_DNA"/>
</dbReference>
<evidence type="ECO:0000313" key="1">
    <source>
        <dbReference type="EMBL" id="KAJ8130394.1"/>
    </source>
</evidence>
<keyword evidence="2" id="KW-1185">Reference proteome</keyword>
<protein>
    <submittedName>
        <fullName evidence="1">Uncharacterized protein</fullName>
    </submittedName>
</protein>
<name>A0ACC2JSK6_9PEZI</name>
<reference evidence="1" key="1">
    <citation type="submission" date="2022-12" db="EMBL/GenBank/DDBJ databases">
        <title>Genome Sequence of Lasiodiplodia mahajangana.</title>
        <authorList>
            <person name="Buettner E."/>
        </authorList>
    </citation>
    <scope>NUCLEOTIDE SEQUENCE</scope>
    <source>
        <strain evidence="1">VT137</strain>
    </source>
</reference>
<proteinExistence type="predicted"/>
<gene>
    <name evidence="1" type="ORF">O1611_g3237</name>
</gene>
<dbReference type="Proteomes" id="UP001153332">
    <property type="component" value="Unassembled WGS sequence"/>
</dbReference>
<comment type="caution">
    <text evidence="1">The sequence shown here is derived from an EMBL/GenBank/DDBJ whole genome shotgun (WGS) entry which is preliminary data.</text>
</comment>
<sequence>MAQSKASLENASPCDLAWGSLVRRSLDAWGSRFPERRLEMGSLESFTSLDEFLGQRRRIPMFWFFQRREIFLSQRMMTKWSRDRLNDYILLPATPGYVTEDDCFFVSHFWHAQDNPDPGGNYLRLFQDELRPQSWSYVWVDWSCTPQAPRNEHEEYYFKRSLQTMSGIIRNSGFIWHYPPFEPRLWILYEMAENCFTHDGGLAVTEDNREFGEHVIEMLKVGVRPTLEKHGYRCTYDRDQEFLTAWLESLVLLKQLKLSTDDIRRFQDQITWHPSVQWTCIGTIKGVVELRRYEGTLTFGGKCYKFTPFPNWVSTLPCDTIKFTPKRLETGRWEIFYGRCAKDLG</sequence>